<keyword evidence="2" id="KW-1185">Reference proteome</keyword>
<dbReference type="OrthoDB" id="8904178at2"/>
<dbReference type="EMBL" id="AP014569">
    <property type="protein sequence ID" value="BAO84007.1"/>
    <property type="molecule type" value="Genomic_DNA"/>
</dbReference>
<accession>A0A060NQG9</accession>
<dbReference type="AlphaFoldDB" id="A0A060NQG9"/>
<dbReference type="KEGG" id="cbab:SMCB_1779"/>
<evidence type="ECO:0000313" key="1">
    <source>
        <dbReference type="EMBL" id="BAO84007.1"/>
    </source>
</evidence>
<proteinExistence type="predicted"/>
<gene>
    <name evidence="1" type="ORF">SMCB_1779</name>
</gene>
<dbReference type="STRING" id="1458426.SMCB_1779"/>
<dbReference type="HOGENOM" id="CLU_2245340_0_0_4"/>
<sequence>MERDLDWPEADTYLLPASEAMLAAALALMTGHAQSACERQRAALADKIGALLLALTEQTSLSASMRAMVWRLHAHWQALPKAPARQALVCPPCAPGWSGQPLTAGLQ</sequence>
<name>A0A060NQG9_9BURK</name>
<dbReference type="Proteomes" id="UP000066014">
    <property type="component" value="Chromosome"/>
</dbReference>
<reference evidence="1 2" key="1">
    <citation type="journal article" date="2014" name="Nat. Commun.">
        <title>Physiological and genomic features of highly alkaliphilic hydrogen-utilizing Betaproteobacteria from a continental serpentinizing site.</title>
        <authorList>
            <person name="Suzuki S."/>
            <person name="Kuenen J.G."/>
            <person name="Schipper K."/>
            <person name="van der Velde S."/>
            <person name="Ishii S."/>
            <person name="Wu A."/>
            <person name="Sorokin D.Y."/>
            <person name="Tenney A."/>
            <person name="Meng X.Y."/>
            <person name="Morrill P.L."/>
            <person name="Kamagata Y."/>
            <person name="Muyzer G."/>
            <person name="Nealson K.H."/>
        </authorList>
    </citation>
    <scope>NUCLEOTIDE SEQUENCE [LARGE SCALE GENOMIC DNA]</scope>
    <source>
        <strain evidence="1 2">B1</strain>
    </source>
</reference>
<dbReference type="RefSeq" id="WP_052468480.1">
    <property type="nucleotide sequence ID" value="NZ_AP014569.1"/>
</dbReference>
<evidence type="ECO:0000313" key="2">
    <source>
        <dbReference type="Proteomes" id="UP000066014"/>
    </source>
</evidence>
<organism evidence="1 2">
    <name type="scientific">Serpentinimonas maccroryi</name>
    <dbReference type="NCBI Taxonomy" id="1458426"/>
    <lineage>
        <taxon>Bacteria</taxon>
        <taxon>Pseudomonadati</taxon>
        <taxon>Pseudomonadota</taxon>
        <taxon>Betaproteobacteria</taxon>
        <taxon>Burkholderiales</taxon>
        <taxon>Comamonadaceae</taxon>
        <taxon>Serpentinimonas</taxon>
    </lineage>
</organism>
<protein>
    <submittedName>
        <fullName evidence="1">Putative peptidoglycan-binding domain-containing protein</fullName>
    </submittedName>
</protein>